<dbReference type="InterPro" id="IPR046922">
    <property type="entry name" value="CATRA-N"/>
</dbReference>
<dbReference type="Pfam" id="PF20269">
    <property type="entry name" value="CATRA-N"/>
    <property type="match status" value="1"/>
</dbReference>
<protein>
    <submittedName>
        <fullName evidence="3">CATRA conflict system CASPASE/TPR repeat-associated protein</fullName>
    </submittedName>
</protein>
<evidence type="ECO:0000313" key="4">
    <source>
        <dbReference type="Proteomes" id="UP001596220"/>
    </source>
</evidence>
<feature type="domain" description="CASPASE and TPR Repeat-Associated C-terminal" evidence="2">
    <location>
        <begin position="195"/>
        <end position="309"/>
    </location>
</feature>
<dbReference type="Proteomes" id="UP001596220">
    <property type="component" value="Unassembled WGS sequence"/>
</dbReference>
<comment type="caution">
    <text evidence="3">The sequence shown here is derived from an EMBL/GenBank/DDBJ whole genome shotgun (WGS) entry which is preliminary data.</text>
</comment>
<organism evidence="3 4">
    <name type="scientific">Saccharothrix lopnurensis</name>
    <dbReference type="NCBI Taxonomy" id="1670621"/>
    <lineage>
        <taxon>Bacteria</taxon>
        <taxon>Bacillati</taxon>
        <taxon>Actinomycetota</taxon>
        <taxon>Actinomycetes</taxon>
        <taxon>Pseudonocardiales</taxon>
        <taxon>Pseudonocardiaceae</taxon>
        <taxon>Saccharothrix</taxon>
    </lineage>
</organism>
<keyword evidence="4" id="KW-1185">Reference proteome</keyword>
<evidence type="ECO:0000259" key="2">
    <source>
        <dbReference type="Pfam" id="PF20270"/>
    </source>
</evidence>
<dbReference type="RefSeq" id="WP_380637201.1">
    <property type="nucleotide sequence ID" value="NZ_JBHSQO010000015.1"/>
</dbReference>
<dbReference type="InterPro" id="IPR046923">
    <property type="entry name" value="CATRA-C"/>
</dbReference>
<feature type="domain" description="CASPASE and TPR Repeat-Associated N-terminal" evidence="1">
    <location>
        <begin position="2"/>
        <end position="190"/>
    </location>
</feature>
<sequence length="532" mass="58193">MVHVFATLRGKNGTNALAGLNRIWDRCRHILGTTAPVPRLGLPTRPPVDIASAPEGALAAAQDGAVNTQVVLRRTTDAANLSVIISSTACRRPHGTAPPGWIEFDAIWDEIARDDTRFALGVVRVHQGKRPAGNARAALPERVRDVVHWHRRRGFLLWEPEAGPAEVRDVVVLADVHEDAELTAWTWSRGKPEMPRLARYLLQAAVLRHHIGVWRRDEPAIADLHDRAIAHVEALYSGAEPAPHRLHRNEVALRAARHRLERMRTSVEVTHANMAALEPEPLPGDDGLTDWFLTGLDASIQRLDRALELVKDVGAGVPAPRTPSAPRSGVKTLRMGFALDAVDYSSRTTPAGERVQSRISDLVRAALSDLDLDLSEVDSSGTGDGLMMFLPSGVDVQRALPALLRAMAEQLRLDNTVHRDRLRLRMAVDVGPVTTTALGFGGKVATSLGRLLDSEPLRGAIRSNPVTDLAVIVSDRLHGYVVEEGARGTDPASFLPVEVAVKTFYAKGWLWLDPRGEDRDPDDLDQDGTHLR</sequence>
<gene>
    <name evidence="3" type="ORF">ACFP3R_17095</name>
</gene>
<name>A0ABW1P6E9_9PSEU</name>
<dbReference type="Pfam" id="PF20270">
    <property type="entry name" value="CATRA-C"/>
    <property type="match status" value="1"/>
</dbReference>
<dbReference type="NCBIfam" id="NF038357">
    <property type="entry name" value="BN6_48550_fam"/>
    <property type="match status" value="1"/>
</dbReference>
<evidence type="ECO:0000259" key="1">
    <source>
        <dbReference type="Pfam" id="PF20269"/>
    </source>
</evidence>
<proteinExistence type="predicted"/>
<evidence type="ECO:0000313" key="3">
    <source>
        <dbReference type="EMBL" id="MFC6090998.1"/>
    </source>
</evidence>
<accession>A0ABW1P6E9</accession>
<reference evidence="4" key="1">
    <citation type="journal article" date="2019" name="Int. J. Syst. Evol. Microbiol.">
        <title>The Global Catalogue of Microorganisms (GCM) 10K type strain sequencing project: providing services to taxonomists for standard genome sequencing and annotation.</title>
        <authorList>
            <consortium name="The Broad Institute Genomics Platform"/>
            <consortium name="The Broad Institute Genome Sequencing Center for Infectious Disease"/>
            <person name="Wu L."/>
            <person name="Ma J."/>
        </authorList>
    </citation>
    <scope>NUCLEOTIDE SEQUENCE [LARGE SCALE GENOMIC DNA]</scope>
    <source>
        <strain evidence="4">CGMCC 4.7246</strain>
    </source>
</reference>
<dbReference type="EMBL" id="JBHSQO010000015">
    <property type="protein sequence ID" value="MFC6090998.1"/>
    <property type="molecule type" value="Genomic_DNA"/>
</dbReference>